<evidence type="ECO:0000256" key="1">
    <source>
        <dbReference type="SAM" id="MobiDB-lite"/>
    </source>
</evidence>
<feature type="region of interest" description="Disordered" evidence="1">
    <location>
        <begin position="121"/>
        <end position="162"/>
    </location>
</feature>
<protein>
    <submittedName>
        <fullName evidence="2">Uncharacterized protein</fullName>
    </submittedName>
</protein>
<comment type="caution">
    <text evidence="2">The sequence shown here is derived from an EMBL/GenBank/DDBJ whole genome shotgun (WGS) entry which is preliminary data.</text>
</comment>
<gene>
    <name evidence="2" type="ORF">PPERSA_05949</name>
</gene>
<dbReference type="AlphaFoldDB" id="A0A0V0R4J6"/>
<dbReference type="InParanoid" id="A0A0V0R4J6"/>
<organism evidence="2 3">
    <name type="scientific">Pseudocohnilembus persalinus</name>
    <name type="common">Ciliate</name>
    <dbReference type="NCBI Taxonomy" id="266149"/>
    <lineage>
        <taxon>Eukaryota</taxon>
        <taxon>Sar</taxon>
        <taxon>Alveolata</taxon>
        <taxon>Ciliophora</taxon>
        <taxon>Intramacronucleata</taxon>
        <taxon>Oligohymenophorea</taxon>
        <taxon>Scuticociliatia</taxon>
        <taxon>Philasterida</taxon>
        <taxon>Pseudocohnilembidae</taxon>
        <taxon>Pseudocohnilembus</taxon>
    </lineage>
</organism>
<dbReference type="Proteomes" id="UP000054937">
    <property type="component" value="Unassembled WGS sequence"/>
</dbReference>
<name>A0A0V0R4J6_PSEPJ</name>
<proteinExistence type="predicted"/>
<feature type="region of interest" description="Disordered" evidence="1">
    <location>
        <begin position="403"/>
        <end position="457"/>
    </location>
</feature>
<sequence>MEESNNIYVDIENSSNILNNNDDELFQCTSDQDLLKNNENQFLNEQYIQGNNNQELSNKKNRNFLSANSKSSSMKSNHQPKSISQNQFVTTYFSPENNDLNGDFQIFQENIEQIETENNVISQSGKKVFPSEKKKKNQQDYSIKKLNSNLDDEEQEEEQKINTQEKNTHNYNIFISQSQNQNNQFSDIPSPQFSANKQQNQIFVENNSMINYNNKNQQFQQQNFPQYVNMQQQSKCLDFRTGIQEENELFEEENEEIYNEYIKKNNSNNSNYDDQHQNINQNEISFNSQYGFSNQKEEQLKDNYNSANSIGTNQNTNNLYNPQIQQYQQYSHQYQQNPNQNYQFCPQNFNLNKQLNPLFIDKENPTNLSNTSNGTTSTNCGNNNISGFGFTPYKNVRNQNQMRSPLFDITPGSKQKKERDLDSSGQKMRNMLYLFQSPINHNKGSSSSKKNKISDFR</sequence>
<accession>A0A0V0R4J6</accession>
<feature type="compositionally biased region" description="Polar residues" evidence="1">
    <location>
        <begin position="139"/>
        <end position="149"/>
    </location>
</feature>
<keyword evidence="3" id="KW-1185">Reference proteome</keyword>
<dbReference type="EMBL" id="LDAU01000053">
    <property type="protein sequence ID" value="KRX09280.1"/>
    <property type="molecule type" value="Genomic_DNA"/>
</dbReference>
<evidence type="ECO:0000313" key="3">
    <source>
        <dbReference type="Proteomes" id="UP000054937"/>
    </source>
</evidence>
<evidence type="ECO:0000313" key="2">
    <source>
        <dbReference type="EMBL" id="KRX09280.1"/>
    </source>
</evidence>
<reference evidence="2 3" key="1">
    <citation type="journal article" date="2015" name="Sci. Rep.">
        <title>Genome of the facultative scuticociliatosis pathogen Pseudocohnilembus persalinus provides insight into its virulence through horizontal gene transfer.</title>
        <authorList>
            <person name="Xiong J."/>
            <person name="Wang G."/>
            <person name="Cheng J."/>
            <person name="Tian M."/>
            <person name="Pan X."/>
            <person name="Warren A."/>
            <person name="Jiang C."/>
            <person name="Yuan D."/>
            <person name="Miao W."/>
        </authorList>
    </citation>
    <scope>NUCLEOTIDE SEQUENCE [LARGE SCALE GENOMIC DNA]</scope>
    <source>
        <strain evidence="2">36N120E</strain>
    </source>
</reference>